<reference evidence="2 3" key="1">
    <citation type="submission" date="2017-03" db="EMBL/GenBank/DDBJ databases">
        <title>Complete genome sequence of Candidatus 'Thiodictyon syntrophicum' sp. nov. strain Cad16T, a photolithoautotroph purple sulfur bacterium isolated from an alpine meromictic lake.</title>
        <authorList>
            <person name="Luedin S.M."/>
            <person name="Pothier J.F."/>
            <person name="Danza F."/>
            <person name="Storelli N."/>
            <person name="Wittwer M."/>
            <person name="Tonolla M."/>
        </authorList>
    </citation>
    <scope>NUCLEOTIDE SEQUENCE [LARGE SCALE GENOMIC DNA]</scope>
    <source>
        <strain evidence="2 3">Cad16T</strain>
    </source>
</reference>
<dbReference type="InterPro" id="IPR010985">
    <property type="entry name" value="Ribbon_hlx_hlx"/>
</dbReference>
<dbReference type="InterPro" id="IPR053853">
    <property type="entry name" value="FitA-like_RHH"/>
</dbReference>
<keyword evidence="3" id="KW-1185">Reference proteome</keyword>
<dbReference type="EMBL" id="CP020370">
    <property type="protein sequence ID" value="AUB83500.1"/>
    <property type="molecule type" value="Genomic_DNA"/>
</dbReference>
<organism evidence="2 3">
    <name type="scientific">Candidatus Thiodictyon syntrophicum</name>
    <dbReference type="NCBI Taxonomy" id="1166950"/>
    <lineage>
        <taxon>Bacteria</taxon>
        <taxon>Pseudomonadati</taxon>
        <taxon>Pseudomonadota</taxon>
        <taxon>Gammaproteobacteria</taxon>
        <taxon>Chromatiales</taxon>
        <taxon>Chromatiaceae</taxon>
        <taxon>Thiodictyon</taxon>
    </lineage>
</organism>
<dbReference type="RefSeq" id="WP_100921187.1">
    <property type="nucleotide sequence ID" value="NZ_CP020370.1"/>
</dbReference>
<evidence type="ECO:0000313" key="2">
    <source>
        <dbReference type="EMBL" id="AUB83500.1"/>
    </source>
</evidence>
<sequence>MPDLTIRGVSDELHAWLKHQAQTHRRSVNREAIELLEAMRADRTVVRKRPSPDEILARAKRFASLPVVDTRSSDEILDYDQDGLPRQ</sequence>
<accession>A0A2K8UD46</accession>
<dbReference type="Pfam" id="PF22513">
    <property type="entry name" value="FitA-like_RHH"/>
    <property type="match status" value="1"/>
</dbReference>
<dbReference type="AlphaFoldDB" id="A0A2K8UD46"/>
<protein>
    <recommendedName>
        <fullName evidence="1">Antitoxin FitA-like ribbon-helix-helix domain-containing protein</fullName>
    </recommendedName>
</protein>
<dbReference type="KEGG" id="tsy:THSYN_22815"/>
<dbReference type="InterPro" id="IPR013321">
    <property type="entry name" value="Arc_rbn_hlx_hlx"/>
</dbReference>
<dbReference type="Gene3D" id="1.10.1220.10">
    <property type="entry name" value="Met repressor-like"/>
    <property type="match status" value="1"/>
</dbReference>
<dbReference type="Proteomes" id="UP000232638">
    <property type="component" value="Chromosome"/>
</dbReference>
<name>A0A2K8UD46_9GAMM</name>
<evidence type="ECO:0000313" key="3">
    <source>
        <dbReference type="Proteomes" id="UP000232638"/>
    </source>
</evidence>
<dbReference type="GO" id="GO:0006355">
    <property type="term" value="P:regulation of DNA-templated transcription"/>
    <property type="evidence" value="ECO:0007669"/>
    <property type="project" value="InterPro"/>
</dbReference>
<evidence type="ECO:0000259" key="1">
    <source>
        <dbReference type="Pfam" id="PF22513"/>
    </source>
</evidence>
<proteinExistence type="predicted"/>
<dbReference type="SUPFAM" id="SSF47598">
    <property type="entry name" value="Ribbon-helix-helix"/>
    <property type="match status" value="1"/>
</dbReference>
<gene>
    <name evidence="2" type="ORF">THSYN_22815</name>
</gene>
<dbReference type="OrthoDB" id="2389872at2"/>
<feature type="domain" description="Antitoxin FitA-like ribbon-helix-helix" evidence="1">
    <location>
        <begin position="2"/>
        <end position="38"/>
    </location>
</feature>